<dbReference type="EMBL" id="SGPJ01000490">
    <property type="protein sequence ID" value="THG94164.1"/>
    <property type="molecule type" value="Genomic_DNA"/>
</dbReference>
<keyword evidence="2" id="KW-1185">Reference proteome</keyword>
<evidence type="ECO:0000313" key="1">
    <source>
        <dbReference type="EMBL" id="THG94164.1"/>
    </source>
</evidence>
<evidence type="ECO:0008006" key="3">
    <source>
        <dbReference type="Google" id="ProtNLM"/>
    </source>
</evidence>
<protein>
    <recommendedName>
        <fullName evidence="3">F-box domain-containing protein</fullName>
    </recommendedName>
</protein>
<evidence type="ECO:0000313" key="2">
    <source>
        <dbReference type="Proteomes" id="UP000309038"/>
    </source>
</evidence>
<reference evidence="1 2" key="1">
    <citation type="submission" date="2019-02" db="EMBL/GenBank/DDBJ databases">
        <title>Genome sequencing of the rare red list fungi Phlebia centrifuga.</title>
        <authorList>
            <person name="Buettner E."/>
            <person name="Kellner H."/>
        </authorList>
    </citation>
    <scope>NUCLEOTIDE SEQUENCE [LARGE SCALE GENOMIC DNA]</scope>
    <source>
        <strain evidence="1 2">DSM 108282</strain>
    </source>
</reference>
<sequence length="319" mass="33802">MDVHSVFAGLPTELLCEVFEHAAVADKSTALALSLVSSWTRQLVDPLLFRTVALSTSHAVEAFVFALSKKPDAFANSHVKHLGIFALGPVEAIDKVLDACKGVDSLACGFSLPGYKHLHGCDTMQALEAPKEQHLLGLSCRDGWDIGLVVPTVTHLRIHVSSPQTFRSPPALPGNQNHVVPPGSPSWDSLSYLPALTHLAVVYQPSKSCPATSILAPLQNLLAPSGGHPDDAAPRPRLALVLIQVTGTRSSATSAAKALNNAVMTQGGDALRIVAERAPSSAVSQWEQAVRGGRGVWENAEMMVHQRLAAAKQQLPTAV</sequence>
<proteinExistence type="predicted"/>
<dbReference type="Proteomes" id="UP000309038">
    <property type="component" value="Unassembled WGS sequence"/>
</dbReference>
<organism evidence="1 2">
    <name type="scientific">Hermanssonia centrifuga</name>
    <dbReference type="NCBI Taxonomy" id="98765"/>
    <lineage>
        <taxon>Eukaryota</taxon>
        <taxon>Fungi</taxon>
        <taxon>Dikarya</taxon>
        <taxon>Basidiomycota</taxon>
        <taxon>Agaricomycotina</taxon>
        <taxon>Agaricomycetes</taxon>
        <taxon>Polyporales</taxon>
        <taxon>Meruliaceae</taxon>
        <taxon>Hermanssonia</taxon>
    </lineage>
</organism>
<gene>
    <name evidence="1" type="ORF">EW026_g7253</name>
</gene>
<dbReference type="AlphaFoldDB" id="A0A4S4K8E5"/>
<name>A0A4S4K8E5_9APHY</name>
<accession>A0A4S4K8E5</accession>
<comment type="caution">
    <text evidence="1">The sequence shown here is derived from an EMBL/GenBank/DDBJ whole genome shotgun (WGS) entry which is preliminary data.</text>
</comment>